<sequence length="399" mass="43459">MKSEVVVIGAGIVGLATALQVLESRPDSRVVVLEKELAIGSHQTGHNSGVIHSGLYYKPGSLKAKLCRDGYKRLIEFCQTEEVSFDICGKIVVATNESEVGALRDLETRGAANGLVAMRRISGNEIKDYEPHVAGVEGLLVPETGIVDYTAVCEKYAQRIRKAGGEVLVGQRVIDISNNPDCANVVTQQDSWESKIVVTCGGLQSDRIARLTVEDLDVRIIPFRGEYFTLREEAQQLINNLVYPVPNANFPFLGVHFTRMIGGGVECGPNAVLALAREGYRKVDFNAVDAWETITWPGFYKIAKKYWKTGAGEYYRSFSKKAFTRALQKLVPEISEADLVPAEAGVRAQACDRTGGLLDDFSIRTVDRVINVCNAPSPAATASLAIGNQIAHEVISRLG</sequence>
<dbReference type="AlphaFoldDB" id="A0A6J7AGA2"/>
<dbReference type="Gene3D" id="3.50.50.60">
    <property type="entry name" value="FAD/NAD(P)-binding domain"/>
    <property type="match status" value="1"/>
</dbReference>
<evidence type="ECO:0000313" key="7">
    <source>
        <dbReference type="EMBL" id="CAB4831762.1"/>
    </source>
</evidence>
<dbReference type="PANTHER" id="PTHR43104">
    <property type="entry name" value="L-2-HYDROXYGLUTARATE DEHYDROGENASE, MITOCHONDRIAL"/>
    <property type="match status" value="1"/>
</dbReference>
<dbReference type="PANTHER" id="PTHR43104:SF2">
    <property type="entry name" value="L-2-HYDROXYGLUTARATE DEHYDROGENASE, MITOCHONDRIAL"/>
    <property type="match status" value="1"/>
</dbReference>
<gene>
    <name evidence="7" type="ORF">UFOPK3181_01006</name>
</gene>
<evidence type="ECO:0000256" key="1">
    <source>
        <dbReference type="ARBA" id="ARBA00001974"/>
    </source>
</evidence>
<accession>A0A6J7AGA2</accession>
<dbReference type="SUPFAM" id="SSF51905">
    <property type="entry name" value="FAD/NAD(P)-binding domain"/>
    <property type="match status" value="1"/>
</dbReference>
<feature type="domain" description="FAD dependent oxidoreductase" evidence="6">
    <location>
        <begin position="5"/>
        <end position="392"/>
    </location>
</feature>
<evidence type="ECO:0000256" key="2">
    <source>
        <dbReference type="ARBA" id="ARBA00022630"/>
    </source>
</evidence>
<reference evidence="7" key="1">
    <citation type="submission" date="2020-05" db="EMBL/GenBank/DDBJ databases">
        <authorList>
            <person name="Chiriac C."/>
            <person name="Salcher M."/>
            <person name="Ghai R."/>
            <person name="Kavagutti S V."/>
        </authorList>
    </citation>
    <scope>NUCLEOTIDE SEQUENCE</scope>
</reference>
<dbReference type="InterPro" id="IPR006076">
    <property type="entry name" value="FAD-dep_OxRdtase"/>
</dbReference>
<dbReference type="InterPro" id="IPR036188">
    <property type="entry name" value="FAD/NAD-bd_sf"/>
</dbReference>
<dbReference type="GO" id="GO:0005737">
    <property type="term" value="C:cytoplasm"/>
    <property type="evidence" value="ECO:0007669"/>
    <property type="project" value="TreeGrafter"/>
</dbReference>
<dbReference type="GO" id="GO:0047545">
    <property type="term" value="F:(S)-2-hydroxyglutarate dehydrogenase activity"/>
    <property type="evidence" value="ECO:0007669"/>
    <property type="project" value="TreeGrafter"/>
</dbReference>
<dbReference type="EMBL" id="CAFABG010000090">
    <property type="protein sequence ID" value="CAB4831762.1"/>
    <property type="molecule type" value="Genomic_DNA"/>
</dbReference>
<keyword evidence="4" id="KW-0560">Oxidoreductase</keyword>
<evidence type="ECO:0000259" key="6">
    <source>
        <dbReference type="Pfam" id="PF01266"/>
    </source>
</evidence>
<dbReference type="Pfam" id="PF01266">
    <property type="entry name" value="DAO"/>
    <property type="match status" value="1"/>
</dbReference>
<organism evidence="7">
    <name type="scientific">freshwater metagenome</name>
    <dbReference type="NCBI Taxonomy" id="449393"/>
    <lineage>
        <taxon>unclassified sequences</taxon>
        <taxon>metagenomes</taxon>
        <taxon>ecological metagenomes</taxon>
    </lineage>
</organism>
<comment type="similarity">
    <text evidence="5">Belongs to the L2HGDH family.</text>
</comment>
<keyword evidence="3" id="KW-0274">FAD</keyword>
<evidence type="ECO:0000256" key="5">
    <source>
        <dbReference type="ARBA" id="ARBA00037941"/>
    </source>
</evidence>
<keyword evidence="2" id="KW-0285">Flavoprotein</keyword>
<comment type="cofactor">
    <cofactor evidence="1">
        <name>FAD</name>
        <dbReference type="ChEBI" id="CHEBI:57692"/>
    </cofactor>
</comment>
<protein>
    <submittedName>
        <fullName evidence="7">Unannotated protein</fullName>
    </submittedName>
</protein>
<dbReference type="Gene3D" id="3.30.9.10">
    <property type="entry name" value="D-Amino Acid Oxidase, subunit A, domain 2"/>
    <property type="match status" value="1"/>
</dbReference>
<name>A0A6J7AGA2_9ZZZZ</name>
<dbReference type="NCBIfam" id="NF008726">
    <property type="entry name" value="PRK11728.1"/>
    <property type="match status" value="1"/>
</dbReference>
<proteinExistence type="inferred from homology"/>
<evidence type="ECO:0000256" key="3">
    <source>
        <dbReference type="ARBA" id="ARBA00022827"/>
    </source>
</evidence>
<evidence type="ECO:0000256" key="4">
    <source>
        <dbReference type="ARBA" id="ARBA00023002"/>
    </source>
</evidence>